<evidence type="ECO:0000256" key="1">
    <source>
        <dbReference type="SAM" id="MobiDB-lite"/>
    </source>
</evidence>
<sequence length="192" mass="21840">MISPTLKLALKPPPKKFKNPKNTQELNQNIAKQTTPPPKKPMDFNLGALKLLSHQLKQAKQTSSKPSSYTLGGGVLFQRAWLQGVLVSIINPDIDNDEQNNNSSGLLPRFLVDDGTGIIELLFNNKDLFAHTNWEIGMYVMVVGSYIARADEFPLIKIHKIVDLSAFPDREAMWYLEVIEAYRMFYKPFFEE</sequence>
<keyword evidence="3" id="KW-1185">Reference proteome</keyword>
<dbReference type="GO" id="GO:0033045">
    <property type="term" value="P:regulation of sister chromatid segregation"/>
    <property type="evidence" value="ECO:0007669"/>
    <property type="project" value="TreeGrafter"/>
</dbReference>
<dbReference type="InterPro" id="IPR032245">
    <property type="entry name" value="RMI2"/>
</dbReference>
<dbReference type="EMBL" id="JBDFQZ010000011">
    <property type="protein sequence ID" value="KAK9676903.1"/>
    <property type="molecule type" value="Genomic_DNA"/>
</dbReference>
<proteinExistence type="predicted"/>
<protein>
    <submittedName>
        <fullName evidence="2">Uncharacterized protein</fullName>
    </submittedName>
</protein>
<reference evidence="2" key="1">
    <citation type="submission" date="2024-03" db="EMBL/GenBank/DDBJ databases">
        <title>WGS assembly of Saponaria officinalis var. Norfolk2.</title>
        <authorList>
            <person name="Jenkins J."/>
            <person name="Shu S."/>
            <person name="Grimwood J."/>
            <person name="Barry K."/>
            <person name="Goodstein D."/>
            <person name="Schmutz J."/>
            <person name="Leebens-Mack J."/>
            <person name="Osbourn A."/>
        </authorList>
    </citation>
    <scope>NUCLEOTIDE SEQUENCE [LARGE SCALE GENOMIC DNA]</scope>
    <source>
        <strain evidence="2">JIC</strain>
    </source>
</reference>
<dbReference type="Proteomes" id="UP001443914">
    <property type="component" value="Unassembled WGS sequence"/>
</dbReference>
<feature type="compositionally biased region" description="Low complexity" evidence="1">
    <location>
        <begin position="1"/>
        <end position="10"/>
    </location>
</feature>
<evidence type="ECO:0000313" key="2">
    <source>
        <dbReference type="EMBL" id="KAK9676903.1"/>
    </source>
</evidence>
<dbReference type="PANTHER" id="PTHR33962">
    <property type="entry name" value="RECQ-MEDIATED GENOME INSTABILITY PROTEIN 2 RMI2"/>
    <property type="match status" value="1"/>
</dbReference>
<feature type="compositionally biased region" description="Polar residues" evidence="1">
    <location>
        <begin position="22"/>
        <end position="34"/>
    </location>
</feature>
<dbReference type="GO" id="GO:0005829">
    <property type="term" value="C:cytosol"/>
    <property type="evidence" value="ECO:0007669"/>
    <property type="project" value="TreeGrafter"/>
</dbReference>
<accession>A0AAW1HKD9</accession>
<dbReference type="Gene3D" id="2.40.50.140">
    <property type="entry name" value="Nucleic acid-binding proteins"/>
    <property type="match status" value="1"/>
</dbReference>
<evidence type="ECO:0000313" key="3">
    <source>
        <dbReference type="Proteomes" id="UP001443914"/>
    </source>
</evidence>
<comment type="caution">
    <text evidence="2">The sequence shown here is derived from an EMBL/GenBank/DDBJ whole genome shotgun (WGS) entry which is preliminary data.</text>
</comment>
<dbReference type="AlphaFoldDB" id="A0AAW1HKD9"/>
<gene>
    <name evidence="2" type="ORF">RND81_11G108900</name>
</gene>
<name>A0AAW1HKD9_SAPOF</name>
<dbReference type="Pfam" id="PF16100">
    <property type="entry name" value="RMI2"/>
    <property type="match status" value="1"/>
</dbReference>
<dbReference type="InterPro" id="IPR012340">
    <property type="entry name" value="NA-bd_OB-fold"/>
</dbReference>
<dbReference type="GO" id="GO:2000042">
    <property type="term" value="P:negative regulation of double-strand break repair via homologous recombination"/>
    <property type="evidence" value="ECO:0007669"/>
    <property type="project" value="TreeGrafter"/>
</dbReference>
<dbReference type="GO" id="GO:0006281">
    <property type="term" value="P:DNA repair"/>
    <property type="evidence" value="ECO:0007669"/>
    <property type="project" value="TreeGrafter"/>
</dbReference>
<dbReference type="GO" id="GO:0043007">
    <property type="term" value="P:maintenance of rDNA"/>
    <property type="evidence" value="ECO:0007669"/>
    <property type="project" value="TreeGrafter"/>
</dbReference>
<dbReference type="PANTHER" id="PTHR33962:SF1">
    <property type="entry name" value="RECQ-MEDIATED GENOME INSTABILITY PROTEIN 2"/>
    <property type="match status" value="1"/>
</dbReference>
<dbReference type="GO" id="GO:0016607">
    <property type="term" value="C:nuclear speck"/>
    <property type="evidence" value="ECO:0007669"/>
    <property type="project" value="TreeGrafter"/>
</dbReference>
<feature type="region of interest" description="Disordered" evidence="1">
    <location>
        <begin position="1"/>
        <end position="40"/>
    </location>
</feature>
<organism evidence="2 3">
    <name type="scientific">Saponaria officinalis</name>
    <name type="common">Common soapwort</name>
    <name type="synonym">Lychnis saponaria</name>
    <dbReference type="NCBI Taxonomy" id="3572"/>
    <lineage>
        <taxon>Eukaryota</taxon>
        <taxon>Viridiplantae</taxon>
        <taxon>Streptophyta</taxon>
        <taxon>Embryophyta</taxon>
        <taxon>Tracheophyta</taxon>
        <taxon>Spermatophyta</taxon>
        <taxon>Magnoliopsida</taxon>
        <taxon>eudicotyledons</taxon>
        <taxon>Gunneridae</taxon>
        <taxon>Pentapetalae</taxon>
        <taxon>Caryophyllales</taxon>
        <taxon>Caryophyllaceae</taxon>
        <taxon>Caryophylleae</taxon>
        <taxon>Saponaria</taxon>
    </lineage>
</organism>